<feature type="signal peptide" evidence="6">
    <location>
        <begin position="1"/>
        <end position="24"/>
    </location>
</feature>
<feature type="compositionally biased region" description="Low complexity" evidence="5">
    <location>
        <begin position="146"/>
        <end position="173"/>
    </location>
</feature>
<evidence type="ECO:0000313" key="8">
    <source>
        <dbReference type="EMBL" id="WAL62562.1"/>
    </source>
</evidence>
<reference evidence="8" key="1">
    <citation type="submission" date="2022-12" db="EMBL/GenBank/DDBJ databases">
        <title>Polyphasic identification of a Novel Hot-Spring Cyanobacterium Ocullathermofonsia sinensis gen nov. sp. nov. and Genomic Insights on its Adaptations to the Thermal Habitat.</title>
        <authorList>
            <person name="Daroch M."/>
            <person name="Tang J."/>
            <person name="Jiang Y."/>
        </authorList>
    </citation>
    <scope>NUCLEOTIDE SEQUENCE</scope>
    <source>
        <strain evidence="8">PKUAC-SCTA174</strain>
    </source>
</reference>
<protein>
    <submittedName>
        <fullName evidence="8">MliC family protein</fullName>
    </submittedName>
</protein>
<evidence type="ECO:0000256" key="2">
    <source>
        <dbReference type="ARBA" id="ARBA00023136"/>
    </source>
</evidence>
<dbReference type="InterPro" id="IPR018660">
    <property type="entry name" value="MliC"/>
</dbReference>
<accession>A0A9E8ZIV7</accession>
<name>A0A9E8ZIV7_9CYAN</name>
<gene>
    <name evidence="8" type="ORF">OXH18_11385</name>
</gene>
<feature type="chain" id="PRO_5039373822" evidence="6">
    <location>
        <begin position="25"/>
        <end position="190"/>
    </location>
</feature>
<dbReference type="RefSeq" id="WP_268612902.1">
    <property type="nucleotide sequence ID" value="NZ_CP113797.1"/>
</dbReference>
<evidence type="ECO:0000256" key="5">
    <source>
        <dbReference type="SAM" id="MobiDB-lite"/>
    </source>
</evidence>
<keyword evidence="1 6" id="KW-0732">Signal</keyword>
<dbReference type="Pfam" id="PF09864">
    <property type="entry name" value="MliC"/>
    <property type="match status" value="1"/>
</dbReference>
<evidence type="ECO:0000256" key="1">
    <source>
        <dbReference type="ARBA" id="ARBA00022729"/>
    </source>
</evidence>
<organism evidence="8 9">
    <name type="scientific">Thermocoleostomius sinensis A174</name>
    <dbReference type="NCBI Taxonomy" id="2016057"/>
    <lineage>
        <taxon>Bacteria</taxon>
        <taxon>Bacillati</taxon>
        <taxon>Cyanobacteriota</taxon>
        <taxon>Cyanophyceae</taxon>
        <taxon>Oculatellales</taxon>
        <taxon>Oculatellaceae</taxon>
        <taxon>Thermocoleostomius</taxon>
    </lineage>
</organism>
<feature type="domain" description="C-type lysozyme inhibitor" evidence="7">
    <location>
        <begin position="33"/>
        <end position="94"/>
    </location>
</feature>
<proteinExistence type="predicted"/>
<keyword evidence="9" id="KW-1185">Reference proteome</keyword>
<evidence type="ECO:0000256" key="3">
    <source>
        <dbReference type="ARBA" id="ARBA00023139"/>
    </source>
</evidence>
<dbReference type="InterPro" id="IPR036328">
    <property type="entry name" value="MliC_sf"/>
</dbReference>
<dbReference type="Gene3D" id="2.40.128.200">
    <property type="match status" value="1"/>
</dbReference>
<dbReference type="KEGG" id="tsin:OXH18_11385"/>
<evidence type="ECO:0000259" key="7">
    <source>
        <dbReference type="Pfam" id="PF09864"/>
    </source>
</evidence>
<dbReference type="SUPFAM" id="SSF141488">
    <property type="entry name" value="YdhA-like"/>
    <property type="match status" value="1"/>
</dbReference>
<evidence type="ECO:0000256" key="6">
    <source>
        <dbReference type="SAM" id="SignalP"/>
    </source>
</evidence>
<evidence type="ECO:0000256" key="4">
    <source>
        <dbReference type="ARBA" id="ARBA00023288"/>
    </source>
</evidence>
<keyword evidence="3" id="KW-0564">Palmitate</keyword>
<dbReference type="EMBL" id="CP113797">
    <property type="protein sequence ID" value="WAL62562.1"/>
    <property type="molecule type" value="Genomic_DNA"/>
</dbReference>
<evidence type="ECO:0000313" key="9">
    <source>
        <dbReference type="Proteomes" id="UP001163152"/>
    </source>
</evidence>
<dbReference type="Proteomes" id="UP001163152">
    <property type="component" value="Chromosome"/>
</dbReference>
<keyword evidence="2" id="KW-0472">Membrane</keyword>
<keyword evidence="4" id="KW-0449">Lipoprotein</keyword>
<feature type="region of interest" description="Disordered" evidence="5">
    <location>
        <begin position="110"/>
        <end position="190"/>
    </location>
</feature>
<feature type="compositionally biased region" description="Low complexity" evidence="5">
    <location>
        <begin position="118"/>
        <end position="135"/>
    </location>
</feature>
<dbReference type="AlphaFoldDB" id="A0A9E8ZIV7"/>
<sequence>MKTVNIGVLLLPVALATIPLSAEAQVSRTTYVYQCDEGGTFKAEFVPEGAVVYLGNETLTLEQIPAASGARYSDGSTTLYTKENEAFVEVDGETVLNNCTVQLDSIEGSTEAETTIDGSVTEESVEGETTTLEESATVESTRLEGTTTTEQTTIQRTETTQQTTTPAPAQTTPAPAPSPAASPAPVRALW</sequence>